<dbReference type="PANTHER" id="PTHR30408:SF12">
    <property type="entry name" value="TYPE I RESTRICTION ENZYME MJAVIII SPECIFICITY SUBUNIT"/>
    <property type="match status" value="1"/>
</dbReference>
<dbReference type="STRING" id="797277.SAMN05216198_2912"/>
<evidence type="ECO:0000313" key="7">
    <source>
        <dbReference type="Proteomes" id="UP000243426"/>
    </source>
</evidence>
<dbReference type="GO" id="GO:0003677">
    <property type="term" value="F:DNA binding"/>
    <property type="evidence" value="ECO:0007669"/>
    <property type="project" value="UniProtKB-KW"/>
</dbReference>
<evidence type="ECO:0000313" key="6">
    <source>
        <dbReference type="EMBL" id="SDS83566.1"/>
    </source>
</evidence>
<reference evidence="7" key="1">
    <citation type="submission" date="2016-10" db="EMBL/GenBank/DDBJ databases">
        <authorList>
            <person name="Varghese N."/>
            <person name="Submissions S."/>
        </authorList>
    </citation>
    <scope>NUCLEOTIDE SEQUENCE [LARGE SCALE GENOMIC DNA]</scope>
    <source>
        <strain evidence="7">2SM5</strain>
    </source>
</reference>
<dbReference type="CDD" id="cd17285">
    <property type="entry name" value="RMtype1_S_Csp16704I_TRD2-CR2_like"/>
    <property type="match status" value="1"/>
</dbReference>
<keyword evidence="7" id="KW-1185">Reference proteome</keyword>
<dbReference type="EMBL" id="LT629748">
    <property type="protein sequence ID" value="SDS83566.1"/>
    <property type="molecule type" value="Genomic_DNA"/>
</dbReference>
<dbReference type="InterPro" id="IPR000055">
    <property type="entry name" value="Restrct_endonuc_typeI_TRD"/>
</dbReference>
<evidence type="ECO:0000256" key="3">
    <source>
        <dbReference type="ARBA" id="ARBA00023125"/>
    </source>
</evidence>
<dbReference type="PANTHER" id="PTHR30408">
    <property type="entry name" value="TYPE-1 RESTRICTION ENZYME ECOKI SPECIFICITY PROTEIN"/>
    <property type="match status" value="1"/>
</dbReference>
<dbReference type="RefSeq" id="WP_090274483.1">
    <property type="nucleotide sequence ID" value="NZ_LT629748.1"/>
</dbReference>
<proteinExistence type="inferred from homology"/>
<dbReference type="GO" id="GO:0009307">
    <property type="term" value="P:DNA restriction-modification system"/>
    <property type="evidence" value="ECO:0007669"/>
    <property type="project" value="UniProtKB-KW"/>
</dbReference>
<dbReference type="InterPro" id="IPR044946">
    <property type="entry name" value="Restrct_endonuc_typeI_TRD_sf"/>
</dbReference>
<feature type="domain" description="Type I restriction modification DNA specificity" evidence="5">
    <location>
        <begin position="6"/>
        <end position="180"/>
    </location>
</feature>
<sequence>MSETLYEQRPLGDAVERHIGGGTPPRQVPSYWKGEIPWASVKDFPEQKGVIQDTEEHISSAGLHASASNLIPAQTPLVCTRMAVGRAALPVIPMAINQDVKALFPASGVSAEYLLKLIQYIQPLAEGRAVGSTVKGIRIQDYLNIPVPLAPQAAQPVIAQILDTLDTAIRETEALIDKLKAVKQGLLHDLLSRGIDASGELRPPQSEAPQLYKESPLGWIPREWEVEPIINLTSNSVIGPFGSDLVAADYRDSGVPVIFVRDVKPDQFVWKSNVFVSASKAQALAAHEVRAGDVVATKMGFPPCVAAVYPESMPSGIVTADIVRLRPCTDRICPDWMSMFINSSAVAKQVEQITAGVTRPKVTLRDVRNLLIGLPPFKEQERVLDRLTAMQSRIQLEETSREKLTAKKAGLMDDLLTGRVRVTPLLESVQQPAAQTGA</sequence>
<organism evidence="6 7">
    <name type="scientific">Halopseudomonas litoralis</name>
    <dbReference type="NCBI Taxonomy" id="797277"/>
    <lineage>
        <taxon>Bacteria</taxon>
        <taxon>Pseudomonadati</taxon>
        <taxon>Pseudomonadota</taxon>
        <taxon>Gammaproteobacteria</taxon>
        <taxon>Pseudomonadales</taxon>
        <taxon>Pseudomonadaceae</taxon>
        <taxon>Halopseudomonas</taxon>
    </lineage>
</organism>
<feature type="domain" description="Type I restriction modification DNA specificity" evidence="5">
    <location>
        <begin position="348"/>
        <end position="405"/>
    </location>
</feature>
<dbReference type="Gene3D" id="3.90.220.20">
    <property type="entry name" value="DNA methylase specificity domains"/>
    <property type="match status" value="2"/>
</dbReference>
<evidence type="ECO:0000259" key="5">
    <source>
        <dbReference type="Pfam" id="PF01420"/>
    </source>
</evidence>
<dbReference type="InterPro" id="IPR052021">
    <property type="entry name" value="Type-I_RS_S_subunit"/>
</dbReference>
<evidence type="ECO:0000256" key="4">
    <source>
        <dbReference type="SAM" id="MobiDB-lite"/>
    </source>
</evidence>
<evidence type="ECO:0000256" key="1">
    <source>
        <dbReference type="ARBA" id="ARBA00010923"/>
    </source>
</evidence>
<feature type="region of interest" description="Disordered" evidence="4">
    <location>
        <begin position="1"/>
        <end position="26"/>
    </location>
</feature>
<keyword evidence="3" id="KW-0238">DNA-binding</keyword>
<name>A0A1H1VGY4_9GAMM</name>
<dbReference type="Gene3D" id="1.10.287.1120">
    <property type="entry name" value="Bipartite methylase S protein"/>
    <property type="match status" value="1"/>
</dbReference>
<evidence type="ECO:0000256" key="2">
    <source>
        <dbReference type="ARBA" id="ARBA00022747"/>
    </source>
</evidence>
<protein>
    <submittedName>
        <fullName evidence="6">Type I restriction enzyme, S subunit</fullName>
    </submittedName>
</protein>
<keyword evidence="2" id="KW-0680">Restriction system</keyword>
<dbReference type="REBASE" id="162935">
    <property type="entry name" value="S.Pli2SM5ORF2911P"/>
</dbReference>
<dbReference type="AlphaFoldDB" id="A0A1H1VGY4"/>
<comment type="similarity">
    <text evidence="1">Belongs to the type-I restriction system S methylase family.</text>
</comment>
<dbReference type="OrthoDB" id="9798929at2"/>
<dbReference type="Proteomes" id="UP000243426">
    <property type="component" value="Chromosome I"/>
</dbReference>
<gene>
    <name evidence="6" type="ORF">SAMN05216198_2912</name>
</gene>
<accession>A0A1H1VGY4</accession>
<dbReference type="Pfam" id="PF01420">
    <property type="entry name" value="Methylase_S"/>
    <property type="match status" value="2"/>
</dbReference>
<dbReference type="SUPFAM" id="SSF116734">
    <property type="entry name" value="DNA methylase specificity domain"/>
    <property type="match status" value="2"/>
</dbReference>